<reference evidence="1" key="1">
    <citation type="journal article" date="2015" name="Nature">
        <title>Complex archaea that bridge the gap between prokaryotes and eukaryotes.</title>
        <authorList>
            <person name="Spang A."/>
            <person name="Saw J.H."/>
            <person name="Jorgensen S.L."/>
            <person name="Zaremba-Niedzwiedzka K."/>
            <person name="Martijn J."/>
            <person name="Lind A.E."/>
            <person name="van Eijk R."/>
            <person name="Schleper C."/>
            <person name="Guy L."/>
            <person name="Ettema T.J."/>
        </authorList>
    </citation>
    <scope>NUCLEOTIDE SEQUENCE</scope>
</reference>
<evidence type="ECO:0000313" key="1">
    <source>
        <dbReference type="EMBL" id="KKL26638.1"/>
    </source>
</evidence>
<evidence type="ECO:0008006" key="2">
    <source>
        <dbReference type="Google" id="ProtNLM"/>
    </source>
</evidence>
<name>A0A0F9ERZ5_9ZZZZ</name>
<dbReference type="EMBL" id="LAZR01035763">
    <property type="protein sequence ID" value="KKL26638.1"/>
    <property type="molecule type" value="Genomic_DNA"/>
</dbReference>
<sequence length="357" mass="41616">MGIEDFENGCRSLLAVRKKAPINPYIITCDFSPALIAAIRAIFPESAVQIDGFHVMQTLNNGIRRDFKYYGAKLYRDEINELLGLRSYLNVLQEKRKHADLLTSDNIPPLKKINPSHSGAKKCNQVIKQLLFLLTTQDPRSFFITFDVELKKLLKEYGENLKEFCDTLRSKLPKRKFTIKGRNRVQGELLKKLKTLCLKFRKPLKEEAREFSKKQFLLFKQPEKVTPKAETLIDEFLKQHPTLREYREMTLMIGEIYRESYNLVDGRQIDALTQKKNYSDKLNTAIMTLKKYKSEIIAFARVFLEHPELGKACRANMEWLNKRVKAPFKASLNRQGLDHIVNRLQLQLGCEVRNFIN</sequence>
<gene>
    <name evidence="1" type="ORF">LCGC14_2393280</name>
</gene>
<proteinExistence type="predicted"/>
<protein>
    <recommendedName>
        <fullName evidence="2">Transposase IS204/IS1001/IS1096/IS1165 DDE domain-containing protein</fullName>
    </recommendedName>
</protein>
<dbReference type="AlphaFoldDB" id="A0A0F9ERZ5"/>
<accession>A0A0F9ERZ5</accession>
<organism evidence="1">
    <name type="scientific">marine sediment metagenome</name>
    <dbReference type="NCBI Taxonomy" id="412755"/>
    <lineage>
        <taxon>unclassified sequences</taxon>
        <taxon>metagenomes</taxon>
        <taxon>ecological metagenomes</taxon>
    </lineage>
</organism>
<comment type="caution">
    <text evidence="1">The sequence shown here is derived from an EMBL/GenBank/DDBJ whole genome shotgun (WGS) entry which is preliminary data.</text>
</comment>